<dbReference type="SMART" id="SM00530">
    <property type="entry name" value="HTH_XRE"/>
    <property type="match status" value="1"/>
</dbReference>
<dbReference type="Gene3D" id="1.10.10.2910">
    <property type="match status" value="1"/>
</dbReference>
<feature type="region of interest" description="Disordered" evidence="2">
    <location>
        <begin position="1"/>
        <end position="29"/>
    </location>
</feature>
<comment type="similarity">
    <text evidence="1">Belongs to the short-chain fatty acyl-CoA assimilation regulator (ScfR) family.</text>
</comment>
<dbReference type="EMBL" id="MAXA01000233">
    <property type="protein sequence ID" value="OHV24897.1"/>
    <property type="molecule type" value="Genomic_DNA"/>
</dbReference>
<dbReference type="Pfam" id="PF06114">
    <property type="entry name" value="Peptidase_M78"/>
    <property type="match status" value="1"/>
</dbReference>
<evidence type="ECO:0000256" key="1">
    <source>
        <dbReference type="ARBA" id="ARBA00007227"/>
    </source>
</evidence>
<accession>A0A1S1PU99</accession>
<dbReference type="InterPro" id="IPR001387">
    <property type="entry name" value="Cro/C1-type_HTH"/>
</dbReference>
<dbReference type="InterPro" id="IPR010359">
    <property type="entry name" value="IrrE_HExxH"/>
</dbReference>
<feature type="compositionally biased region" description="Polar residues" evidence="2">
    <location>
        <begin position="8"/>
        <end position="20"/>
    </location>
</feature>
<dbReference type="InterPro" id="IPR010982">
    <property type="entry name" value="Lambda_DNA-bd_dom_sf"/>
</dbReference>
<reference evidence="5" key="1">
    <citation type="submission" date="2016-07" db="EMBL/GenBank/DDBJ databases">
        <title>Frankia sp. NRRL B-16219 Genome sequencing.</title>
        <authorList>
            <person name="Ghodhbane-Gtari F."/>
            <person name="Swanson E."/>
            <person name="Gueddou A."/>
            <person name="Louati M."/>
            <person name="Nouioui I."/>
            <person name="Hezbri K."/>
            <person name="Abebe-Akele F."/>
            <person name="Simpson S."/>
            <person name="Morris K."/>
            <person name="Thomas K."/>
            <person name="Gtari M."/>
            <person name="Tisa L.S."/>
        </authorList>
    </citation>
    <scope>NUCLEOTIDE SEQUENCE [LARGE SCALE GENOMIC DNA]</scope>
    <source>
        <strain evidence="5">NRRL B-16219</strain>
    </source>
</reference>
<keyword evidence="5" id="KW-1185">Reference proteome</keyword>
<dbReference type="PANTHER" id="PTHR43236">
    <property type="entry name" value="ANTITOXIN HIGA1"/>
    <property type="match status" value="1"/>
</dbReference>
<comment type="caution">
    <text evidence="4">The sequence shown here is derived from an EMBL/GenBank/DDBJ whole genome shotgun (WGS) entry which is preliminary data.</text>
</comment>
<dbReference type="Proteomes" id="UP000179769">
    <property type="component" value="Unassembled WGS sequence"/>
</dbReference>
<dbReference type="Gene3D" id="1.10.260.40">
    <property type="entry name" value="lambda repressor-like DNA-binding domains"/>
    <property type="match status" value="1"/>
</dbReference>
<organism evidence="4 5">
    <name type="scientific">Parafrankia soli</name>
    <dbReference type="NCBI Taxonomy" id="2599596"/>
    <lineage>
        <taxon>Bacteria</taxon>
        <taxon>Bacillati</taxon>
        <taxon>Actinomycetota</taxon>
        <taxon>Actinomycetes</taxon>
        <taxon>Frankiales</taxon>
        <taxon>Frankiaceae</taxon>
        <taxon>Parafrankia</taxon>
    </lineage>
</organism>
<proteinExistence type="inferred from homology"/>
<dbReference type="GO" id="GO:0003677">
    <property type="term" value="F:DNA binding"/>
    <property type="evidence" value="ECO:0007669"/>
    <property type="project" value="InterPro"/>
</dbReference>
<sequence>MPSIPERPTSSGHTTSSGQAASPRHATVPERVAGLIEASGLTRRDFGLRIGLDESKMSKSLRGTRRFSSTDLARIAQACEVTVDWLLTGDEPALSLAARTAGGDAGGALATARHLSTMRADLAELGYPAPWQGPRLEHVPVGWSEQGRRLAGRALDEVDKAGRSVLEEDLISVIEAVFGVDIAVADLGPGIDGLAVASAEVALILLATSPVPARQRFTLAHELGHLLAGDDQDVHLDRDIFDLAQARDPSEIRANAFASAFLMPADALGDAVGDPVDPAGFADSCFATLACDLMVTPSALAYRLRNLQMIDSATCDRLKRMTGPKAAHLAGRSDQFARRAAVAGTPRPPGLMLRDTYAAYETGVTTLRPYANLLGVDVDDLSTALEADRPAPGE</sequence>
<dbReference type="RefSeq" id="WP_071065434.1">
    <property type="nucleotide sequence ID" value="NZ_MAXA01000233.1"/>
</dbReference>
<dbReference type="OrthoDB" id="9794834at2"/>
<dbReference type="Pfam" id="PF13560">
    <property type="entry name" value="HTH_31"/>
    <property type="match status" value="1"/>
</dbReference>
<dbReference type="AlphaFoldDB" id="A0A1S1PU99"/>
<dbReference type="PROSITE" id="PS50943">
    <property type="entry name" value="HTH_CROC1"/>
    <property type="match status" value="1"/>
</dbReference>
<feature type="domain" description="HTH cro/C1-type" evidence="3">
    <location>
        <begin position="37"/>
        <end position="86"/>
    </location>
</feature>
<dbReference type="InterPro" id="IPR052345">
    <property type="entry name" value="Rad_response_metalloprotease"/>
</dbReference>
<evidence type="ECO:0000259" key="3">
    <source>
        <dbReference type="PROSITE" id="PS50943"/>
    </source>
</evidence>
<dbReference type="PANTHER" id="PTHR43236:SF1">
    <property type="entry name" value="BLL7220 PROTEIN"/>
    <property type="match status" value="1"/>
</dbReference>
<dbReference type="SUPFAM" id="SSF47413">
    <property type="entry name" value="lambda repressor-like DNA-binding domains"/>
    <property type="match status" value="1"/>
</dbReference>
<evidence type="ECO:0000256" key="2">
    <source>
        <dbReference type="SAM" id="MobiDB-lite"/>
    </source>
</evidence>
<evidence type="ECO:0000313" key="5">
    <source>
        <dbReference type="Proteomes" id="UP000179769"/>
    </source>
</evidence>
<gene>
    <name evidence="4" type="ORF">BBK14_22925</name>
</gene>
<name>A0A1S1PU99_9ACTN</name>
<protein>
    <recommendedName>
        <fullName evidence="3">HTH cro/C1-type domain-containing protein</fullName>
    </recommendedName>
</protein>
<evidence type="ECO:0000313" key="4">
    <source>
        <dbReference type="EMBL" id="OHV24897.1"/>
    </source>
</evidence>
<dbReference type="CDD" id="cd00093">
    <property type="entry name" value="HTH_XRE"/>
    <property type="match status" value="1"/>
</dbReference>